<protein>
    <submittedName>
        <fullName evidence="2">Uncharacterized protein</fullName>
    </submittedName>
</protein>
<evidence type="ECO:0000256" key="1">
    <source>
        <dbReference type="SAM" id="MobiDB-lite"/>
    </source>
</evidence>
<reference evidence="2" key="1">
    <citation type="submission" date="2023-10" db="EMBL/GenBank/DDBJ databases">
        <authorList>
            <person name="Chen Y."/>
            <person name="Shah S."/>
            <person name="Dougan E. K."/>
            <person name="Thang M."/>
            <person name="Chan C."/>
        </authorList>
    </citation>
    <scope>NUCLEOTIDE SEQUENCE [LARGE SCALE GENOMIC DNA]</scope>
</reference>
<keyword evidence="3" id="KW-1185">Reference proteome</keyword>
<dbReference type="EMBL" id="CAUYUJ010022670">
    <property type="protein sequence ID" value="CAK0911916.1"/>
    <property type="molecule type" value="Genomic_DNA"/>
</dbReference>
<accession>A0ABN9YGK3</accession>
<name>A0ABN9YGK3_9DINO</name>
<dbReference type="Proteomes" id="UP001189429">
    <property type="component" value="Unassembled WGS sequence"/>
</dbReference>
<evidence type="ECO:0000313" key="2">
    <source>
        <dbReference type="EMBL" id="CAK0911916.1"/>
    </source>
</evidence>
<gene>
    <name evidence="2" type="ORF">PCOR1329_LOCUS85643</name>
</gene>
<organism evidence="2 3">
    <name type="scientific">Prorocentrum cordatum</name>
    <dbReference type="NCBI Taxonomy" id="2364126"/>
    <lineage>
        <taxon>Eukaryota</taxon>
        <taxon>Sar</taxon>
        <taxon>Alveolata</taxon>
        <taxon>Dinophyceae</taxon>
        <taxon>Prorocentrales</taxon>
        <taxon>Prorocentraceae</taxon>
        <taxon>Prorocentrum</taxon>
    </lineage>
</organism>
<proteinExistence type="predicted"/>
<sequence>MACLRTEHGVVAMRWGKSREKQSITVRDSKAQPKAITGGWLRSSDRNHRPGWQSPEELALYQKALKQACLLAARQMDLRETLRPGRYAEGAGGCPREGVPAVGGGCATCQDEARKKVQDMEHGKDPVPLPPQNLRAEAERLRRREEPKKNKVYKKGQKTGLDRQAWFLIEGGKLKIYPSDRKGCKPKTVYELSGIHCTLQDERTFRRTDASAPKGFTERLQVTIPDRKHGPLFLYSTGNQAASRRDSGDGGGHDDPNFCQVAKVGNILLVRGWTSLFRYHRELDTLRRLVYRFQGKVTMMELSKGMTKFKLAYKKRRQDEELKEQQQQWAAQLLADKLQRVKAVTTLRDPRGVRHDVVSSVQSRFRVYRQTKMADREYPLGTSVQSRVQQALTGKVVGAAFKSLKSVEALTLILNKETERQIRGVESQMKGKLKTYSEEGRRVSMPAGQVSINVSDNFGMLSFVDTDSEMEHSHLNNAGWAHYVNIDEISSVILHSERKMALRNKKYELSASMSKGTWVTINGPRICWCRHVRMDAEGRKEVVGAANPFGVPMALAQGAKVRWFRVSVVVKSASVVAEGGANAEEPEADEELETYMVLHFLGRRFQSEVQAGESPRYFVLPVPQAASGGAQTLEVEVPISDEGGLAALDDSEVGMDIVAWNHDPALRRTIWAGKLPLWKAPPDHGLPTGPHKPVGSKLRSEPVERGERFLQRSKPMPPRIIVWQNEPPA</sequence>
<feature type="region of interest" description="Disordered" evidence="1">
    <location>
        <begin position="681"/>
        <end position="718"/>
    </location>
</feature>
<comment type="caution">
    <text evidence="2">The sequence shown here is derived from an EMBL/GenBank/DDBJ whole genome shotgun (WGS) entry which is preliminary data.</text>
</comment>
<evidence type="ECO:0000313" key="3">
    <source>
        <dbReference type="Proteomes" id="UP001189429"/>
    </source>
</evidence>
<feature type="compositionally biased region" description="Basic and acidic residues" evidence="1">
    <location>
        <begin position="698"/>
        <end position="710"/>
    </location>
</feature>